<gene>
    <name evidence="4" type="ordered locus">Tcur_3267</name>
</gene>
<dbReference type="GO" id="GO:0003677">
    <property type="term" value="F:DNA binding"/>
    <property type="evidence" value="ECO:0007669"/>
    <property type="project" value="InterPro"/>
</dbReference>
<dbReference type="InterPro" id="IPR004509">
    <property type="entry name" value="Competence_ComEA_HhH"/>
</dbReference>
<dbReference type="Pfam" id="PF12836">
    <property type="entry name" value="HHH_3"/>
    <property type="match status" value="1"/>
</dbReference>
<protein>
    <submittedName>
        <fullName evidence="4">Competence protein ComEA helix-hairpin-helix repeat protein</fullName>
    </submittedName>
</protein>
<dbReference type="eggNOG" id="COG1596">
    <property type="taxonomic scope" value="Bacteria"/>
</dbReference>
<dbReference type="Gene3D" id="3.10.560.10">
    <property type="entry name" value="Outer membrane lipoprotein wza domain like"/>
    <property type="match status" value="1"/>
</dbReference>
<dbReference type="AlphaFoldDB" id="D1AA93"/>
<dbReference type="InterPro" id="IPR003583">
    <property type="entry name" value="Hlx-hairpin-Hlx_DNA-bd_motif"/>
</dbReference>
<keyword evidence="2" id="KW-0812">Transmembrane</keyword>
<dbReference type="PANTHER" id="PTHR21180">
    <property type="entry name" value="ENDONUCLEASE/EXONUCLEASE/PHOSPHATASE FAMILY DOMAIN-CONTAINING PROTEIN 1"/>
    <property type="match status" value="1"/>
</dbReference>
<dbReference type="Pfam" id="PF10531">
    <property type="entry name" value="SLBB"/>
    <property type="match status" value="1"/>
</dbReference>
<dbReference type="OrthoDB" id="9758724at2"/>
<dbReference type="GO" id="GO:0015627">
    <property type="term" value="C:type II protein secretion system complex"/>
    <property type="evidence" value="ECO:0007669"/>
    <property type="project" value="TreeGrafter"/>
</dbReference>
<dbReference type="PANTHER" id="PTHR21180:SF32">
    <property type="entry name" value="ENDONUCLEASE_EXONUCLEASE_PHOSPHATASE FAMILY DOMAIN-CONTAINING PROTEIN 1"/>
    <property type="match status" value="1"/>
</dbReference>
<dbReference type="eggNOG" id="COG1555">
    <property type="taxonomic scope" value="Bacteria"/>
</dbReference>
<dbReference type="HOGENOM" id="CLU_052011_0_1_11"/>
<dbReference type="NCBIfam" id="TIGR00426">
    <property type="entry name" value="competence protein ComEA helix-hairpin-helix repeat region"/>
    <property type="match status" value="1"/>
</dbReference>
<keyword evidence="2" id="KW-1133">Transmembrane helix</keyword>
<keyword evidence="2" id="KW-0472">Membrane</keyword>
<evidence type="ECO:0000313" key="5">
    <source>
        <dbReference type="Proteomes" id="UP000001918"/>
    </source>
</evidence>
<dbReference type="KEGG" id="tcu:Tcur_3267"/>
<reference evidence="4 5" key="1">
    <citation type="journal article" date="2011" name="Stand. Genomic Sci.">
        <title>Complete genome sequence of Thermomonospora curvata type strain (B9).</title>
        <authorList>
            <person name="Chertkov O."/>
            <person name="Sikorski J."/>
            <person name="Nolan M."/>
            <person name="Lapidus A."/>
            <person name="Lucas S."/>
            <person name="Del Rio T.G."/>
            <person name="Tice H."/>
            <person name="Cheng J.F."/>
            <person name="Goodwin L."/>
            <person name="Pitluck S."/>
            <person name="Liolios K."/>
            <person name="Ivanova N."/>
            <person name="Mavromatis K."/>
            <person name="Mikhailova N."/>
            <person name="Ovchinnikova G."/>
            <person name="Pati A."/>
            <person name="Chen A."/>
            <person name="Palaniappan K."/>
            <person name="Djao O.D."/>
            <person name="Land M."/>
            <person name="Hauser L."/>
            <person name="Chang Y.J."/>
            <person name="Jeffries C.D."/>
            <person name="Brettin T."/>
            <person name="Han C."/>
            <person name="Detter J.C."/>
            <person name="Rohde M."/>
            <person name="Goker M."/>
            <person name="Woyke T."/>
            <person name="Bristow J."/>
            <person name="Eisen J.A."/>
            <person name="Markowitz V."/>
            <person name="Hugenholtz P."/>
            <person name="Klenk H.P."/>
            <person name="Kyrpides N.C."/>
        </authorList>
    </citation>
    <scope>NUCLEOTIDE SEQUENCE [LARGE SCALE GENOMIC DNA]</scope>
    <source>
        <strain evidence="5">ATCC 19995 / DSM 43183 / JCM 3096 / KCTC 9072 / NBRC 15933 / NCIMB 10081 / Henssen B9</strain>
    </source>
</reference>
<name>D1AA93_THECD</name>
<evidence type="ECO:0000259" key="3">
    <source>
        <dbReference type="SMART" id="SM00278"/>
    </source>
</evidence>
<dbReference type="SUPFAM" id="SSF47781">
    <property type="entry name" value="RuvA domain 2-like"/>
    <property type="match status" value="1"/>
</dbReference>
<evidence type="ECO:0000256" key="1">
    <source>
        <dbReference type="SAM" id="MobiDB-lite"/>
    </source>
</evidence>
<dbReference type="STRING" id="471852.Tcur_3267"/>
<sequence length="271" mass="27634">MPDPDPVDRSAPGPFPAETPPLGPAEPLGGTGHPASDPLTRLGKNGQRGEEAEVPSFAGRAGAWAARLTPGHPGARALAVLGALAVLLACGYLWLSRPRPQPSADAVPAPSVVASPVLHPAPSAANLVVHVAGKVRKPGVVTLPPGARVADAIQAAGGLRPGADTGSLNLARRLVDGEQLMIGLPAPTTAMPPPDAMPAGPQDAGAPGGLIDLNTATAEQLETLPGVGPVLAQRIIEYRTRNGGFRSVEQLQEVTGIGARRYAELRTRVRV</sequence>
<keyword evidence="5" id="KW-1185">Reference proteome</keyword>
<proteinExistence type="predicted"/>
<dbReference type="InterPro" id="IPR010994">
    <property type="entry name" value="RuvA_2-like"/>
</dbReference>
<evidence type="ECO:0000256" key="2">
    <source>
        <dbReference type="SAM" id="Phobius"/>
    </source>
</evidence>
<dbReference type="InterPro" id="IPR019554">
    <property type="entry name" value="Soluble_ligand-bd"/>
</dbReference>
<feature type="domain" description="Helix-hairpin-helix DNA-binding motif class 1" evidence="3">
    <location>
        <begin position="219"/>
        <end position="238"/>
    </location>
</feature>
<dbReference type="GO" id="GO:0015628">
    <property type="term" value="P:protein secretion by the type II secretion system"/>
    <property type="evidence" value="ECO:0007669"/>
    <property type="project" value="TreeGrafter"/>
</dbReference>
<feature type="compositionally biased region" description="Pro residues" evidence="1">
    <location>
        <begin position="13"/>
        <end position="24"/>
    </location>
</feature>
<dbReference type="SMART" id="SM00278">
    <property type="entry name" value="HhH1"/>
    <property type="match status" value="2"/>
</dbReference>
<dbReference type="Gene3D" id="1.10.150.320">
    <property type="entry name" value="Photosystem II 12 kDa extrinsic protein"/>
    <property type="match status" value="1"/>
</dbReference>
<dbReference type="EMBL" id="CP001738">
    <property type="protein sequence ID" value="ACY98806.1"/>
    <property type="molecule type" value="Genomic_DNA"/>
</dbReference>
<dbReference type="GO" id="GO:0006281">
    <property type="term" value="P:DNA repair"/>
    <property type="evidence" value="ECO:0007669"/>
    <property type="project" value="InterPro"/>
</dbReference>
<organism evidence="4 5">
    <name type="scientific">Thermomonospora curvata (strain ATCC 19995 / DSM 43183 / JCM 3096 / KCTC 9072 / NBRC 15933 / NCIMB 10081 / Henssen B9)</name>
    <dbReference type="NCBI Taxonomy" id="471852"/>
    <lineage>
        <taxon>Bacteria</taxon>
        <taxon>Bacillati</taxon>
        <taxon>Actinomycetota</taxon>
        <taxon>Actinomycetes</taxon>
        <taxon>Streptosporangiales</taxon>
        <taxon>Thermomonosporaceae</taxon>
        <taxon>Thermomonospora</taxon>
    </lineage>
</organism>
<feature type="transmembrane region" description="Helical" evidence="2">
    <location>
        <begin position="77"/>
        <end position="95"/>
    </location>
</feature>
<feature type="domain" description="Helix-hairpin-helix DNA-binding motif class 1" evidence="3">
    <location>
        <begin position="249"/>
        <end position="268"/>
    </location>
</feature>
<evidence type="ECO:0000313" key="4">
    <source>
        <dbReference type="EMBL" id="ACY98806.1"/>
    </source>
</evidence>
<dbReference type="InterPro" id="IPR051675">
    <property type="entry name" value="Endo/Exo/Phosphatase_dom_1"/>
</dbReference>
<feature type="region of interest" description="Disordered" evidence="1">
    <location>
        <begin position="1"/>
        <end position="55"/>
    </location>
</feature>
<accession>D1AA93</accession>
<dbReference type="Proteomes" id="UP000001918">
    <property type="component" value="Chromosome"/>
</dbReference>
<dbReference type="RefSeq" id="WP_012853590.1">
    <property type="nucleotide sequence ID" value="NC_013510.1"/>
</dbReference>